<dbReference type="AlphaFoldDB" id="A0A8C4Y673"/>
<organism evidence="1 2">
    <name type="scientific">Gopherus evgoodei</name>
    <name type="common">Goodes thornscrub tortoise</name>
    <dbReference type="NCBI Taxonomy" id="1825980"/>
    <lineage>
        <taxon>Eukaryota</taxon>
        <taxon>Metazoa</taxon>
        <taxon>Chordata</taxon>
        <taxon>Craniata</taxon>
        <taxon>Vertebrata</taxon>
        <taxon>Euteleostomi</taxon>
        <taxon>Archelosauria</taxon>
        <taxon>Testudinata</taxon>
        <taxon>Testudines</taxon>
        <taxon>Cryptodira</taxon>
        <taxon>Durocryptodira</taxon>
        <taxon>Testudinoidea</taxon>
        <taxon>Testudinidae</taxon>
        <taxon>Gopherus</taxon>
    </lineage>
</organism>
<sequence length="83" mass="9027">TVAVGGFLKGINTWQQLENINKEGGETKNNKQEGKPCVAEDLQLGSGLKASRGPMIPIHGDNSCPTPHHRNKVIFGHEQKNLI</sequence>
<reference evidence="1" key="3">
    <citation type="submission" date="2025-09" db="UniProtKB">
        <authorList>
            <consortium name="Ensembl"/>
        </authorList>
    </citation>
    <scope>IDENTIFICATION</scope>
</reference>
<proteinExistence type="predicted"/>
<reference evidence="1" key="1">
    <citation type="submission" date="2019-06" db="EMBL/GenBank/DDBJ databases">
        <title>G10K-VGP Goodes thornscrub tortoise genome, primary haplotype.</title>
        <authorList>
            <person name="Murphy B."/>
            <person name="Edwards T."/>
            <person name="Rhie A."/>
            <person name="Koren S."/>
            <person name="Phillippy A."/>
            <person name="Fedrigo O."/>
            <person name="Haase B."/>
            <person name="Mountcastle J."/>
            <person name="Lewin H."/>
            <person name="Damas J."/>
            <person name="Howe K."/>
            <person name="Formenti G."/>
            <person name="Myers G."/>
            <person name="Durbin R."/>
            <person name="Jarvis E.D."/>
        </authorList>
    </citation>
    <scope>NUCLEOTIDE SEQUENCE [LARGE SCALE GENOMIC DNA]</scope>
</reference>
<accession>A0A8C4Y673</accession>
<keyword evidence="2" id="KW-1185">Reference proteome</keyword>
<protein>
    <submittedName>
        <fullName evidence="1">Uncharacterized protein</fullName>
    </submittedName>
</protein>
<evidence type="ECO:0000313" key="1">
    <source>
        <dbReference type="Ensembl" id="ENSGEVP00005020737.1"/>
    </source>
</evidence>
<reference evidence="1" key="2">
    <citation type="submission" date="2025-08" db="UniProtKB">
        <authorList>
            <consortium name="Ensembl"/>
        </authorList>
    </citation>
    <scope>IDENTIFICATION</scope>
</reference>
<evidence type="ECO:0000313" key="2">
    <source>
        <dbReference type="Proteomes" id="UP000694390"/>
    </source>
</evidence>
<name>A0A8C4Y673_9SAUR</name>
<dbReference type="Proteomes" id="UP000694390">
    <property type="component" value="Chromosome 9"/>
</dbReference>
<dbReference type="Ensembl" id="ENSGEVT00005021777.1">
    <property type="protein sequence ID" value="ENSGEVP00005020737.1"/>
    <property type="gene ID" value="ENSGEVG00005014707.1"/>
</dbReference>